<keyword evidence="3" id="KW-0804">Transcription</keyword>
<comment type="caution">
    <text evidence="6">The sequence shown here is derived from an EMBL/GenBank/DDBJ whole genome shotgun (WGS) entry which is preliminary data.</text>
</comment>
<dbReference type="Proteomes" id="UP001139447">
    <property type="component" value="Unassembled WGS sequence"/>
</dbReference>
<dbReference type="PANTHER" id="PTHR30204">
    <property type="entry name" value="REDOX-CYCLING DRUG-SENSING TRANSCRIPTIONAL ACTIVATOR SOXR"/>
    <property type="match status" value="1"/>
</dbReference>
<gene>
    <name evidence="6" type="ORF">MMF98_06345</name>
</gene>
<evidence type="ECO:0000256" key="1">
    <source>
        <dbReference type="ARBA" id="ARBA00023015"/>
    </source>
</evidence>
<dbReference type="RefSeq" id="WP_243305398.1">
    <property type="nucleotide sequence ID" value="NZ_JALGBI010000001.1"/>
</dbReference>
<evidence type="ECO:0000256" key="3">
    <source>
        <dbReference type="ARBA" id="ARBA00023163"/>
    </source>
</evidence>
<dbReference type="SMART" id="SM00422">
    <property type="entry name" value="HTH_MERR"/>
    <property type="match status" value="1"/>
</dbReference>
<name>A0A9X2AM16_9BURK</name>
<keyword evidence="7" id="KW-1185">Reference proteome</keyword>
<evidence type="ECO:0000259" key="5">
    <source>
        <dbReference type="PROSITE" id="PS50937"/>
    </source>
</evidence>
<sequence length="166" mass="17754">MKIGELASKTGMTASAIRFYEQSGLLPAAERGGNGYRSYGNAAVERLRLIQIAQAMGFSLDALRSVFASTEGFSKDELLGRLGTRLGEIDKVMATLRGQRRALQELQETLRASWAAGECVDATALAAGMADRSARPTPSRAGARRLAERSAALRQARPVSRPRGSA</sequence>
<evidence type="ECO:0000256" key="2">
    <source>
        <dbReference type="ARBA" id="ARBA00023125"/>
    </source>
</evidence>
<keyword evidence="1" id="KW-0805">Transcription regulation</keyword>
<dbReference type="GO" id="GO:0003677">
    <property type="term" value="F:DNA binding"/>
    <property type="evidence" value="ECO:0007669"/>
    <property type="project" value="UniProtKB-KW"/>
</dbReference>
<dbReference type="InterPro" id="IPR000551">
    <property type="entry name" value="MerR-type_HTH_dom"/>
</dbReference>
<evidence type="ECO:0000313" key="6">
    <source>
        <dbReference type="EMBL" id="MCJ0762829.1"/>
    </source>
</evidence>
<dbReference type="AlphaFoldDB" id="A0A9X2AM16"/>
<dbReference type="GO" id="GO:0003700">
    <property type="term" value="F:DNA-binding transcription factor activity"/>
    <property type="evidence" value="ECO:0007669"/>
    <property type="project" value="InterPro"/>
</dbReference>
<dbReference type="PRINTS" id="PR00040">
    <property type="entry name" value="HTHMERR"/>
</dbReference>
<dbReference type="Gene3D" id="1.10.1660.10">
    <property type="match status" value="1"/>
</dbReference>
<dbReference type="PANTHER" id="PTHR30204:SF94">
    <property type="entry name" value="HEAVY METAL-DEPENDENT TRANSCRIPTIONAL REGULATOR HI_0293-RELATED"/>
    <property type="match status" value="1"/>
</dbReference>
<proteinExistence type="predicted"/>
<protein>
    <submittedName>
        <fullName evidence="6">MerR family transcriptional regulator</fullName>
    </submittedName>
</protein>
<reference evidence="6" key="1">
    <citation type="submission" date="2022-03" db="EMBL/GenBank/DDBJ databases">
        <authorList>
            <person name="Woo C.Y."/>
        </authorList>
    </citation>
    <scope>NUCLEOTIDE SEQUENCE</scope>
    <source>
        <strain evidence="6">CYS-02</strain>
    </source>
</reference>
<organism evidence="6 7">
    <name type="scientific">Variovorax terrae</name>
    <dbReference type="NCBI Taxonomy" id="2923278"/>
    <lineage>
        <taxon>Bacteria</taxon>
        <taxon>Pseudomonadati</taxon>
        <taxon>Pseudomonadota</taxon>
        <taxon>Betaproteobacteria</taxon>
        <taxon>Burkholderiales</taxon>
        <taxon>Comamonadaceae</taxon>
        <taxon>Variovorax</taxon>
    </lineage>
</organism>
<evidence type="ECO:0000256" key="4">
    <source>
        <dbReference type="SAM" id="MobiDB-lite"/>
    </source>
</evidence>
<dbReference type="InterPro" id="IPR047057">
    <property type="entry name" value="MerR_fam"/>
</dbReference>
<dbReference type="PROSITE" id="PS50937">
    <property type="entry name" value="HTH_MERR_2"/>
    <property type="match status" value="1"/>
</dbReference>
<dbReference type="EMBL" id="JALGBI010000001">
    <property type="protein sequence ID" value="MCJ0762829.1"/>
    <property type="molecule type" value="Genomic_DNA"/>
</dbReference>
<evidence type="ECO:0000313" key="7">
    <source>
        <dbReference type="Proteomes" id="UP001139447"/>
    </source>
</evidence>
<feature type="domain" description="HTH merR-type" evidence="5">
    <location>
        <begin position="1"/>
        <end position="69"/>
    </location>
</feature>
<accession>A0A9X2AM16</accession>
<dbReference type="SUPFAM" id="SSF46955">
    <property type="entry name" value="Putative DNA-binding domain"/>
    <property type="match status" value="1"/>
</dbReference>
<dbReference type="InterPro" id="IPR009061">
    <property type="entry name" value="DNA-bd_dom_put_sf"/>
</dbReference>
<keyword evidence="2" id="KW-0238">DNA-binding</keyword>
<feature type="region of interest" description="Disordered" evidence="4">
    <location>
        <begin position="128"/>
        <end position="166"/>
    </location>
</feature>
<dbReference type="Pfam" id="PF13411">
    <property type="entry name" value="MerR_1"/>
    <property type="match status" value="1"/>
</dbReference>